<dbReference type="NCBIfam" id="TIGR01414">
    <property type="entry name" value="autotrans_barl"/>
    <property type="match status" value="1"/>
</dbReference>
<keyword evidence="6" id="KW-0964">Secreted</keyword>
<dbReference type="Pfam" id="PF02395">
    <property type="entry name" value="Peptidase_S6"/>
    <property type="match status" value="1"/>
</dbReference>
<dbReference type="InterPro" id="IPR030396">
    <property type="entry name" value="Peptidase_S6_dom"/>
</dbReference>
<dbReference type="SUPFAM" id="SSF103515">
    <property type="entry name" value="Autotransporter"/>
    <property type="match status" value="1"/>
</dbReference>
<sequence length="1276" mass="137628">MKWKPRLLSSLIALALFDADAGIMREDVSVQDYRDFAENLGKYGVGEENIEVFKMDGTSAGILNFPMPDFGAINSLGFATLISPSYVASVAHNTGYSTVDFGNHAKYRTTYKLISRNVHPAYEQWNKDFHVPRLNKVVTEAAPMPMVDTQEVRNNRERYVYFARAGSGTQYQVDPITKKPVYITGAYEWKSGGTMVNPTFEPSRLRWTNYGPPDARAQPFSSAIQAGDSGSPLYVYDNVEKEWKIYGVSPWGGTGKTGYEYTSYTLDMQLNFLKGIIADNTDPDVTDVAADGDIHWSAANITQGENSWQWHGVDTELPSQATADELNTSKDLRFAGDGGLIVLDNAVNHGAAKLQFSSDYRVVSAEDANSTWVGGGIEVDAGKTVDWEVNGLAGDTLHKIGEGTLYVNAVGNNGGALNVGDGMVVLAQQANEAGEQHAFSKITIVSGRPTVQIGGENQIDSSDIYFGYRGGNLDLNGYDMAFSAINHSDSGAAIINSNPDQLSTLTLNNTGNQTFVGHLGSQETAANLNVDYTPDSTAGVWELAGGADLNQLSVQNGILRLSGRPTPHAGNTVFTDDWIDETYNINQLDVASFATLRLKEHATLNANVKLDKQANLMLNSKSHLSGQVELTAGSIISVDQAESKTSSTDGTNDVVIDAVMSGNGTLKKMAPGALYINSDNTFTGSTHIYSGALILNGSLISPLIMEQNTVLAGNSTLKNLILKDDVQLLPYWPTEGENDVFAPATQTVNGSLSAGNNNLLSLRTHFEPDSAQTDRLLINGDVVSSNPISVQVMPSGVGYFTDADNDGAADNQEGISLIQVAGQATKDSFKLAGEYVARGAYAYSLYAFAPGRSAEEQRAVTGDGDQFWDYRLQNNMLTEGDNTVPIDNTPVPDPTPDDDDDTPVPDPTPDGGDDTPVPDPAPDDGDDTPVPDPAPDDGDDIPVPPMPTPDDDDSGKNARPAVTPQVPSYLSLPSALLSFNSRVSETFRNLALAQDDNKLSIFFQYLNGEDNYHSTLGFMNYGYDYKQKEEGWLFGGKVMHLEDDTHSLALNLGLSSANLEVTPDAADGNSKTEYTAWGLSSLLSYKNKSGLIVDLASDVAIYDGNVSTDLRGSEVADINATSYSGSVDIGYQFNLGNHQLTPTAGVGIQYLKVDDFTDIDNTSVHYDDMTRPTARLGMRYRYDWNTANAGKWAITANTLLIKDFSDDMTLKIGDSYSNVSNSFRSGVAGSSAMIDLGIINNPTPNVSLNTGVQYQHRLEDEGVDYWQAVAGVKISF</sequence>
<dbReference type="InterPro" id="IPR043990">
    <property type="entry name" value="AC_1"/>
</dbReference>
<evidence type="ECO:0000256" key="9">
    <source>
        <dbReference type="ARBA" id="ARBA00022729"/>
    </source>
</evidence>
<dbReference type="Pfam" id="PF24078">
    <property type="entry name" value="Beta-sol_PIC_HAP1_IgA0_2nd"/>
    <property type="match status" value="1"/>
</dbReference>
<keyword evidence="11" id="KW-0378">Hydrolase</keyword>
<feature type="compositionally biased region" description="Acidic residues" evidence="17">
    <location>
        <begin position="921"/>
        <end position="940"/>
    </location>
</feature>
<dbReference type="InterPro" id="IPR000710">
    <property type="entry name" value="Peptidase_S6"/>
</dbReference>
<dbReference type="InterPro" id="IPR036709">
    <property type="entry name" value="Autotransporte_beta_dom_sf"/>
</dbReference>
<dbReference type="Pfam" id="PF18883">
    <property type="entry name" value="AC_1"/>
    <property type="match status" value="1"/>
</dbReference>
<dbReference type="PROSITE" id="PS00135">
    <property type="entry name" value="TRYPSIN_SER"/>
    <property type="match status" value="1"/>
</dbReference>
<feature type="region of interest" description="Disordered" evidence="17">
    <location>
        <begin position="878"/>
        <end position="965"/>
    </location>
</feature>
<dbReference type="SUPFAM" id="SSF51126">
    <property type="entry name" value="Pectin lyase-like"/>
    <property type="match status" value="1"/>
</dbReference>
<evidence type="ECO:0000256" key="1">
    <source>
        <dbReference type="ARBA" id="ARBA00004241"/>
    </source>
</evidence>
<dbReference type="InterPro" id="IPR011050">
    <property type="entry name" value="Pectin_lyase_fold/virulence"/>
</dbReference>
<keyword evidence="8" id="KW-0812">Transmembrane</keyword>
<dbReference type="InterPro" id="IPR005546">
    <property type="entry name" value="Autotransporte_beta"/>
</dbReference>
<evidence type="ECO:0000256" key="17">
    <source>
        <dbReference type="SAM" id="MobiDB-lite"/>
    </source>
</evidence>
<protein>
    <submittedName>
        <fullName evidence="20">S6 family peptidase</fullName>
    </submittedName>
</protein>
<dbReference type="Proteomes" id="UP001282336">
    <property type="component" value="Unassembled WGS sequence"/>
</dbReference>
<gene>
    <name evidence="20" type="ORF">SIL20_17765</name>
</gene>
<dbReference type="PRINTS" id="PR00921">
    <property type="entry name" value="IGASERPTASE"/>
</dbReference>
<evidence type="ECO:0000256" key="4">
    <source>
        <dbReference type="ARBA" id="ARBA00004613"/>
    </source>
</evidence>
<dbReference type="Gene3D" id="2.160.20.20">
    <property type="match status" value="1"/>
</dbReference>
<dbReference type="PROSITE" id="PS51208">
    <property type="entry name" value="AUTOTRANSPORTER"/>
    <property type="match status" value="1"/>
</dbReference>
<feature type="domain" description="Peptidase S6" evidence="19">
    <location>
        <begin position="22"/>
        <end position="271"/>
    </location>
</feature>
<dbReference type="Gene3D" id="2.40.10.120">
    <property type="match status" value="1"/>
</dbReference>
<keyword evidence="14" id="KW-0472">Membrane</keyword>
<dbReference type="InterPro" id="IPR009003">
    <property type="entry name" value="Peptidase_S1_PA"/>
</dbReference>
<keyword evidence="7" id="KW-0645">Protease</keyword>
<dbReference type="AlphaFoldDB" id="A0AAJ2S8U2"/>
<evidence type="ECO:0000256" key="7">
    <source>
        <dbReference type="ARBA" id="ARBA00022670"/>
    </source>
</evidence>
<evidence type="ECO:0000256" key="2">
    <source>
        <dbReference type="ARBA" id="ARBA00004418"/>
    </source>
</evidence>
<organism evidence="20 21">
    <name type="scientific">Scandinavium lactucae</name>
    <dbReference type="NCBI Taxonomy" id="3095028"/>
    <lineage>
        <taxon>Bacteria</taxon>
        <taxon>Pseudomonadati</taxon>
        <taxon>Pseudomonadota</taxon>
        <taxon>Gammaproteobacteria</taxon>
        <taxon>Enterobacterales</taxon>
        <taxon>Enterobacteriaceae</taxon>
        <taxon>Scandinavium</taxon>
    </lineage>
</organism>
<keyword evidence="15" id="KW-0865">Zymogen</keyword>
<keyword evidence="5" id="KW-1134">Transmembrane beta strand</keyword>
<dbReference type="GO" id="GO:0006508">
    <property type="term" value="P:proteolysis"/>
    <property type="evidence" value="ECO:0007669"/>
    <property type="project" value="UniProtKB-KW"/>
</dbReference>
<evidence type="ECO:0000256" key="16">
    <source>
        <dbReference type="ARBA" id="ARBA00023237"/>
    </source>
</evidence>
<dbReference type="GO" id="GO:0005576">
    <property type="term" value="C:extracellular region"/>
    <property type="evidence" value="ECO:0007669"/>
    <property type="project" value="UniProtKB-SubCell"/>
</dbReference>
<evidence type="ECO:0000256" key="11">
    <source>
        <dbReference type="ARBA" id="ARBA00022801"/>
    </source>
</evidence>
<evidence type="ECO:0000256" key="5">
    <source>
        <dbReference type="ARBA" id="ARBA00022452"/>
    </source>
</evidence>
<dbReference type="GO" id="GO:0009986">
    <property type="term" value="C:cell surface"/>
    <property type="evidence" value="ECO:0007669"/>
    <property type="project" value="UniProtKB-SubCell"/>
</dbReference>
<evidence type="ECO:0000256" key="6">
    <source>
        <dbReference type="ARBA" id="ARBA00022525"/>
    </source>
</evidence>
<dbReference type="GO" id="GO:0009279">
    <property type="term" value="C:cell outer membrane"/>
    <property type="evidence" value="ECO:0007669"/>
    <property type="project" value="UniProtKB-SubCell"/>
</dbReference>
<accession>A0AAJ2S8U2</accession>
<dbReference type="Gene3D" id="2.40.128.130">
    <property type="entry name" value="Autotransporter beta-domain"/>
    <property type="match status" value="1"/>
</dbReference>
<dbReference type="GO" id="GO:0004252">
    <property type="term" value="F:serine-type endopeptidase activity"/>
    <property type="evidence" value="ECO:0007669"/>
    <property type="project" value="InterPro"/>
</dbReference>
<keyword evidence="9" id="KW-0732">Signal</keyword>
<dbReference type="InterPro" id="IPR013425">
    <property type="entry name" value="Autotrns_rpt"/>
</dbReference>
<evidence type="ECO:0000256" key="10">
    <source>
        <dbReference type="ARBA" id="ARBA00022764"/>
    </source>
</evidence>
<dbReference type="SUPFAM" id="SSF50494">
    <property type="entry name" value="Trypsin-like serine proteases"/>
    <property type="match status" value="1"/>
</dbReference>
<evidence type="ECO:0000256" key="12">
    <source>
        <dbReference type="ARBA" id="ARBA00022825"/>
    </source>
</evidence>
<dbReference type="PROSITE" id="PS51691">
    <property type="entry name" value="PEPTIDASE_S6"/>
    <property type="match status" value="1"/>
</dbReference>
<comment type="caution">
    <text evidence="20">The sequence shown here is derived from an EMBL/GenBank/DDBJ whole genome shotgun (WGS) entry which is preliminary data.</text>
</comment>
<keyword evidence="16" id="KW-0998">Cell outer membrane</keyword>
<dbReference type="InterPro" id="IPR057393">
    <property type="entry name" value="PIC_HAP1_IgA0_b-sol2"/>
</dbReference>
<dbReference type="InterPro" id="IPR012332">
    <property type="entry name" value="Autotransporter_pectin_lyase_C"/>
</dbReference>
<dbReference type="InterPro" id="IPR006315">
    <property type="entry name" value="OM_autotransptr_brl_dom"/>
</dbReference>
<comment type="subcellular location">
    <subcellularLocation>
        <location evidence="3">Cell outer membrane</location>
        <topology evidence="3">Multi-pass membrane protein</topology>
    </subcellularLocation>
    <subcellularLocation>
        <location evidence="1">Cell surface</location>
    </subcellularLocation>
    <subcellularLocation>
        <location evidence="2">Periplasm</location>
    </subcellularLocation>
    <subcellularLocation>
        <location evidence="4">Secreted</location>
    </subcellularLocation>
</comment>
<dbReference type="NCBIfam" id="TIGR02601">
    <property type="entry name" value="autotrns_rpt"/>
    <property type="match status" value="1"/>
</dbReference>
<evidence type="ECO:0000259" key="19">
    <source>
        <dbReference type="PROSITE" id="PS51691"/>
    </source>
</evidence>
<evidence type="ECO:0000256" key="3">
    <source>
        <dbReference type="ARBA" id="ARBA00004571"/>
    </source>
</evidence>
<keyword evidence="10" id="KW-0574">Periplasm</keyword>
<name>A0AAJ2S8U2_9ENTR</name>
<dbReference type="SMART" id="SM00869">
    <property type="entry name" value="Autotransporter"/>
    <property type="match status" value="1"/>
</dbReference>
<dbReference type="RefSeq" id="WP_319629809.1">
    <property type="nucleotide sequence ID" value="NZ_JAWXRB010000045.1"/>
</dbReference>
<dbReference type="EMBL" id="JAWXRC010000042">
    <property type="protein sequence ID" value="MDX6033350.1"/>
    <property type="molecule type" value="Genomic_DNA"/>
</dbReference>
<dbReference type="GO" id="GO:0042597">
    <property type="term" value="C:periplasmic space"/>
    <property type="evidence" value="ECO:0007669"/>
    <property type="project" value="UniProtKB-SubCell"/>
</dbReference>
<evidence type="ECO:0000313" key="20">
    <source>
        <dbReference type="EMBL" id="MDX6033350.1"/>
    </source>
</evidence>
<keyword evidence="12" id="KW-0720">Serine protease</keyword>
<evidence type="ECO:0000256" key="15">
    <source>
        <dbReference type="ARBA" id="ARBA00023145"/>
    </source>
</evidence>
<keyword evidence="13" id="KW-0843">Virulence</keyword>
<dbReference type="InterPro" id="IPR033116">
    <property type="entry name" value="TRYPSIN_SER"/>
</dbReference>
<proteinExistence type="predicted"/>
<evidence type="ECO:0000313" key="21">
    <source>
        <dbReference type="Proteomes" id="UP001282336"/>
    </source>
</evidence>
<evidence type="ECO:0000256" key="13">
    <source>
        <dbReference type="ARBA" id="ARBA00023026"/>
    </source>
</evidence>
<evidence type="ECO:0000256" key="8">
    <source>
        <dbReference type="ARBA" id="ARBA00022692"/>
    </source>
</evidence>
<feature type="domain" description="Autotransporter" evidence="18">
    <location>
        <begin position="994"/>
        <end position="1276"/>
    </location>
</feature>
<reference evidence="20" key="1">
    <citation type="submission" date="2023-11" db="EMBL/GenBank/DDBJ databases">
        <title>Scandinavium wanjuensis sp. nov., isolated from lettuce South Korea.</title>
        <authorList>
            <person name="Park J."/>
            <person name="Park S."/>
            <person name="Oh K.K."/>
            <person name="Cho G.S."/>
            <person name="Franz C.M.A.P."/>
        </authorList>
    </citation>
    <scope>NUCLEOTIDE SEQUENCE</scope>
    <source>
        <strain evidence="20">V105_12</strain>
    </source>
</reference>
<evidence type="ECO:0000259" key="18">
    <source>
        <dbReference type="PROSITE" id="PS51208"/>
    </source>
</evidence>
<evidence type="ECO:0000256" key="14">
    <source>
        <dbReference type="ARBA" id="ARBA00023136"/>
    </source>
</evidence>